<dbReference type="Proteomes" id="UP001237642">
    <property type="component" value="Unassembled WGS sequence"/>
</dbReference>
<reference evidence="2" key="1">
    <citation type="submission" date="2023-02" db="EMBL/GenBank/DDBJ databases">
        <title>Genome of toxic invasive species Heracleum sosnowskyi carries increased number of genes despite the absence of recent whole-genome duplications.</title>
        <authorList>
            <person name="Schelkunov M."/>
            <person name="Shtratnikova V."/>
            <person name="Makarenko M."/>
            <person name="Klepikova A."/>
            <person name="Omelchenko D."/>
            <person name="Novikova G."/>
            <person name="Obukhova E."/>
            <person name="Bogdanov V."/>
            <person name="Penin A."/>
            <person name="Logacheva M."/>
        </authorList>
    </citation>
    <scope>NUCLEOTIDE SEQUENCE</scope>
    <source>
        <strain evidence="2">Hsosn_3</strain>
        <tissue evidence="2">Leaf</tissue>
    </source>
</reference>
<protein>
    <submittedName>
        <fullName evidence="2">Uncharacterized protein</fullName>
    </submittedName>
</protein>
<dbReference type="EMBL" id="JAUIZM010000009">
    <property type="protein sequence ID" value="KAK1366861.1"/>
    <property type="molecule type" value="Genomic_DNA"/>
</dbReference>
<sequence length="238" mass="27058">MIPHTTMKLLTVFEVLKVEYLPEKTEPEKIEAENFKYYYIAVLQGQLLQLFVYHDSEHKNVVVGDEMKPKKVSSKHRRPICEKLEHGGSELGGLRYYQDRVENKTEKHKNVVAGDEMKLKKVSSKHRRPICENLEHGGCELGLFQRPDLRLEANNMITNRGGAECLRHNADGEMEYDLVKVGKISGMQYPYTTPPPGDCPSQDPLRANTTPPPPGDCPSQDLLRAKGFSLLKTQKMPK</sequence>
<reference evidence="2" key="2">
    <citation type="submission" date="2023-05" db="EMBL/GenBank/DDBJ databases">
        <authorList>
            <person name="Schelkunov M.I."/>
        </authorList>
    </citation>
    <scope>NUCLEOTIDE SEQUENCE</scope>
    <source>
        <strain evidence="2">Hsosn_3</strain>
        <tissue evidence="2">Leaf</tissue>
    </source>
</reference>
<comment type="caution">
    <text evidence="2">The sequence shown here is derived from an EMBL/GenBank/DDBJ whole genome shotgun (WGS) entry which is preliminary data.</text>
</comment>
<proteinExistence type="predicted"/>
<evidence type="ECO:0000313" key="2">
    <source>
        <dbReference type="EMBL" id="KAK1366861.1"/>
    </source>
</evidence>
<dbReference type="AlphaFoldDB" id="A0AAD8HGS0"/>
<organism evidence="2 3">
    <name type="scientific">Heracleum sosnowskyi</name>
    <dbReference type="NCBI Taxonomy" id="360622"/>
    <lineage>
        <taxon>Eukaryota</taxon>
        <taxon>Viridiplantae</taxon>
        <taxon>Streptophyta</taxon>
        <taxon>Embryophyta</taxon>
        <taxon>Tracheophyta</taxon>
        <taxon>Spermatophyta</taxon>
        <taxon>Magnoliopsida</taxon>
        <taxon>eudicotyledons</taxon>
        <taxon>Gunneridae</taxon>
        <taxon>Pentapetalae</taxon>
        <taxon>asterids</taxon>
        <taxon>campanulids</taxon>
        <taxon>Apiales</taxon>
        <taxon>Apiaceae</taxon>
        <taxon>Apioideae</taxon>
        <taxon>apioid superclade</taxon>
        <taxon>Tordylieae</taxon>
        <taxon>Tordyliinae</taxon>
        <taxon>Heracleum</taxon>
    </lineage>
</organism>
<gene>
    <name evidence="2" type="ORF">POM88_042422</name>
</gene>
<evidence type="ECO:0000313" key="3">
    <source>
        <dbReference type="Proteomes" id="UP001237642"/>
    </source>
</evidence>
<evidence type="ECO:0000256" key="1">
    <source>
        <dbReference type="SAM" id="MobiDB-lite"/>
    </source>
</evidence>
<feature type="region of interest" description="Disordered" evidence="1">
    <location>
        <begin position="189"/>
        <end position="222"/>
    </location>
</feature>
<name>A0AAD8HGS0_9APIA</name>
<keyword evidence="3" id="KW-1185">Reference proteome</keyword>
<accession>A0AAD8HGS0</accession>